<organism evidence="1 2">
    <name type="scientific">Halocatena marina</name>
    <dbReference type="NCBI Taxonomy" id="2934937"/>
    <lineage>
        <taxon>Archaea</taxon>
        <taxon>Methanobacteriati</taxon>
        <taxon>Methanobacteriota</taxon>
        <taxon>Stenosarchaea group</taxon>
        <taxon>Halobacteria</taxon>
        <taxon>Halobacteriales</taxon>
        <taxon>Natronomonadaceae</taxon>
        <taxon>Halocatena</taxon>
    </lineage>
</organism>
<keyword evidence="2" id="KW-1185">Reference proteome</keyword>
<dbReference type="AlphaFoldDB" id="A0ABD5YKP8"/>
<reference evidence="1 2" key="1">
    <citation type="journal article" date="2019" name="Int. J. Syst. Evol. Microbiol.">
        <title>The Global Catalogue of Microorganisms (GCM) 10K type strain sequencing project: providing services to taxonomists for standard genome sequencing and annotation.</title>
        <authorList>
            <consortium name="The Broad Institute Genomics Platform"/>
            <consortium name="The Broad Institute Genome Sequencing Center for Infectious Disease"/>
            <person name="Wu L."/>
            <person name="Ma J."/>
        </authorList>
    </citation>
    <scope>NUCLEOTIDE SEQUENCE [LARGE SCALE GENOMIC DNA]</scope>
    <source>
        <strain evidence="1 2">RDMS1</strain>
    </source>
</reference>
<proteinExistence type="predicted"/>
<evidence type="ECO:0000313" key="2">
    <source>
        <dbReference type="Proteomes" id="UP001596417"/>
    </source>
</evidence>
<dbReference type="GeneID" id="76199391"/>
<name>A0ABD5YKP8_9EURY</name>
<protein>
    <submittedName>
        <fullName evidence="1">Uncharacterized protein</fullName>
    </submittedName>
</protein>
<evidence type="ECO:0000313" key="1">
    <source>
        <dbReference type="EMBL" id="MFC7189830.1"/>
    </source>
</evidence>
<gene>
    <name evidence="1" type="ORF">ACFQL7_08135</name>
</gene>
<dbReference type="RefSeq" id="WP_264554743.1">
    <property type="nucleotide sequence ID" value="NZ_CP109979.1"/>
</dbReference>
<dbReference type="EMBL" id="JBHTAX010000001">
    <property type="protein sequence ID" value="MFC7189830.1"/>
    <property type="molecule type" value="Genomic_DNA"/>
</dbReference>
<sequence length="417" mass="46105">MASTASLSEPRVLAHTKRRLFPDNIESRTYSVVDTQFAVDEWLSDQPIPPDLSSQLAPFNHVQLGTGYPDLVGVRYLESDLLAVERFGEQPPLIAVEAKGYTGTEAVDVERGIVQAYDRLHEANAAYVAAPEAAISQSARTLARELNVGVLGVDSSGTVEPLEVPRIVGNRTADDARAISFQATAQGVADKSFALNHPKNYLAYPLALSHPEDTDTVLASHVVRAVEGARQGAVFLGLVKEQPTRVDLTPLGNEVVRFALHRYGSVEEALTTFQDWQRSRTRFCELAPEWGLLTRRVVWTYPATKLLVKELQTMHTDGLTEPSLVDLVIWLHEQHATFTVELFLRGTDDVRSRVLDETGNLRTDELTDGTIYHSPTVFQLKAMLYHAGIVTERGAEPTRLDPATDTWALCEPLDVNQ</sequence>
<accession>A0ABD5YKP8</accession>
<dbReference type="Proteomes" id="UP001596417">
    <property type="component" value="Unassembled WGS sequence"/>
</dbReference>
<comment type="caution">
    <text evidence="1">The sequence shown here is derived from an EMBL/GenBank/DDBJ whole genome shotgun (WGS) entry which is preliminary data.</text>
</comment>